<keyword evidence="3" id="KW-0540">Nuclease</keyword>
<dbReference type="Pfam" id="PF00078">
    <property type="entry name" value="RVT_1"/>
    <property type="match status" value="1"/>
</dbReference>
<evidence type="ECO:0000256" key="4">
    <source>
        <dbReference type="ARBA" id="ARBA00022750"/>
    </source>
</evidence>
<dbReference type="Pfam" id="PF13975">
    <property type="entry name" value="gag-asp_proteas"/>
    <property type="match status" value="1"/>
</dbReference>
<dbReference type="InterPro" id="IPR001878">
    <property type="entry name" value="Znf_CCHC"/>
</dbReference>
<keyword evidence="1" id="KW-0808">Transferase</keyword>
<reference evidence="14 15" key="1">
    <citation type="submission" date="2017-01" db="EMBL/GenBank/DDBJ databases">
        <authorList>
            <person name="Mah S.A."/>
            <person name="Swanson W.J."/>
            <person name="Moy G.W."/>
            <person name="Vacquier V.D."/>
        </authorList>
    </citation>
    <scope>NUCLEOTIDE SEQUENCE [LARGE SCALE GENOMIC DNA]</scope>
    <source>
        <strain evidence="14 15">GSMNP</strain>
    </source>
</reference>
<dbReference type="AlphaFoldDB" id="A0A1R1Y5B5"/>
<dbReference type="GO" id="GO:0008270">
    <property type="term" value="F:zinc ion binding"/>
    <property type="evidence" value="ECO:0007669"/>
    <property type="project" value="UniProtKB-KW"/>
</dbReference>
<keyword evidence="4" id="KW-0064">Aspartyl protease</keyword>
<dbReference type="SUPFAM" id="SSF56672">
    <property type="entry name" value="DNA/RNA polymerases"/>
    <property type="match status" value="1"/>
</dbReference>
<feature type="compositionally biased region" description="Polar residues" evidence="11">
    <location>
        <begin position="87"/>
        <end position="98"/>
    </location>
</feature>
<dbReference type="CDD" id="cd09274">
    <property type="entry name" value="RNase_HI_RT_Ty3"/>
    <property type="match status" value="1"/>
</dbReference>
<dbReference type="FunFam" id="3.30.70.270:FF:000020">
    <property type="entry name" value="Transposon Tf2-6 polyprotein-like Protein"/>
    <property type="match status" value="1"/>
</dbReference>
<evidence type="ECO:0000313" key="15">
    <source>
        <dbReference type="Proteomes" id="UP000187283"/>
    </source>
</evidence>
<keyword evidence="7" id="KW-0694">RNA-binding</keyword>
<dbReference type="PANTHER" id="PTHR37984:SF5">
    <property type="entry name" value="PROTEIN NYNRIN-LIKE"/>
    <property type="match status" value="1"/>
</dbReference>
<dbReference type="GO" id="GO:0003723">
    <property type="term" value="F:RNA binding"/>
    <property type="evidence" value="ECO:0007669"/>
    <property type="project" value="UniProtKB-KW"/>
</dbReference>
<feature type="region of interest" description="Disordered" evidence="11">
    <location>
        <begin position="75"/>
        <end position="106"/>
    </location>
</feature>
<feature type="domain" description="Reverse transcriptase" evidence="13">
    <location>
        <begin position="372"/>
        <end position="552"/>
    </location>
</feature>
<evidence type="ECO:0000256" key="6">
    <source>
        <dbReference type="ARBA" id="ARBA00022842"/>
    </source>
</evidence>
<dbReference type="InterPro" id="IPR043502">
    <property type="entry name" value="DNA/RNA_pol_sf"/>
</dbReference>
<evidence type="ECO:0000259" key="13">
    <source>
        <dbReference type="PROSITE" id="PS50878"/>
    </source>
</evidence>
<keyword evidence="10" id="KW-0863">Zinc-finger</keyword>
<evidence type="ECO:0000256" key="7">
    <source>
        <dbReference type="ARBA" id="ARBA00022884"/>
    </source>
</evidence>
<dbReference type="FunFam" id="3.10.20.370:FF:000001">
    <property type="entry name" value="Retrovirus-related Pol polyprotein from transposon 17.6-like protein"/>
    <property type="match status" value="1"/>
</dbReference>
<evidence type="ECO:0000256" key="5">
    <source>
        <dbReference type="ARBA" id="ARBA00022759"/>
    </source>
</evidence>
<feature type="region of interest" description="Disordered" evidence="11">
    <location>
        <begin position="17"/>
        <end position="44"/>
    </location>
</feature>
<keyword evidence="10" id="KW-0862">Zinc</keyword>
<keyword evidence="5" id="KW-0255">Endonuclease</keyword>
<dbReference type="InterPro" id="IPR050951">
    <property type="entry name" value="Retrovirus_Pol_polyprotein"/>
</dbReference>
<gene>
    <name evidence="14" type="ORF">AYI70_g3079</name>
</gene>
<dbReference type="Pfam" id="PF17919">
    <property type="entry name" value="RT_RNaseH_2"/>
    <property type="match status" value="1"/>
</dbReference>
<dbReference type="OrthoDB" id="5920460at2759"/>
<keyword evidence="9" id="KW-0511">Multifunctional enzyme</keyword>
<dbReference type="GO" id="GO:0006508">
    <property type="term" value="P:proteolysis"/>
    <property type="evidence" value="ECO:0007669"/>
    <property type="project" value="InterPro"/>
</dbReference>
<proteinExistence type="predicted"/>
<dbReference type="GO" id="GO:0004519">
    <property type="term" value="F:endonuclease activity"/>
    <property type="evidence" value="ECO:0007669"/>
    <property type="project" value="UniProtKB-KW"/>
</dbReference>
<dbReference type="PANTHER" id="PTHR37984">
    <property type="entry name" value="PROTEIN CBG26694"/>
    <property type="match status" value="1"/>
</dbReference>
<dbReference type="SUPFAM" id="SSF50630">
    <property type="entry name" value="Acid proteases"/>
    <property type="match status" value="1"/>
</dbReference>
<evidence type="ECO:0000256" key="11">
    <source>
        <dbReference type="SAM" id="MobiDB-lite"/>
    </source>
</evidence>
<keyword evidence="10" id="KW-0479">Metal-binding</keyword>
<keyword evidence="2" id="KW-0548">Nucleotidyltransferase</keyword>
<keyword evidence="15" id="KW-1185">Reference proteome</keyword>
<protein>
    <submittedName>
        <fullName evidence="14">Retrovirus-related Pol polyprotein from transposon</fullName>
    </submittedName>
</protein>
<dbReference type="EMBL" id="LSSN01000839">
    <property type="protein sequence ID" value="OMJ22103.1"/>
    <property type="molecule type" value="Genomic_DNA"/>
</dbReference>
<organism evidence="14 15">
    <name type="scientific">Smittium culicis</name>
    <dbReference type="NCBI Taxonomy" id="133412"/>
    <lineage>
        <taxon>Eukaryota</taxon>
        <taxon>Fungi</taxon>
        <taxon>Fungi incertae sedis</taxon>
        <taxon>Zoopagomycota</taxon>
        <taxon>Kickxellomycotina</taxon>
        <taxon>Harpellomycetes</taxon>
        <taxon>Harpellales</taxon>
        <taxon>Legeriomycetaceae</taxon>
        <taxon>Smittium</taxon>
    </lineage>
</organism>
<comment type="caution">
    <text evidence="14">The sequence shown here is derived from an EMBL/GenBank/DDBJ whole genome shotgun (WGS) entry which is preliminary data.</text>
</comment>
<dbReference type="PROSITE" id="PS00141">
    <property type="entry name" value="ASP_PROTEASE"/>
    <property type="match status" value="1"/>
</dbReference>
<dbReference type="Gene3D" id="2.40.70.10">
    <property type="entry name" value="Acid Proteases"/>
    <property type="match status" value="1"/>
</dbReference>
<dbReference type="InterPro" id="IPR043128">
    <property type="entry name" value="Rev_trsase/Diguanyl_cyclase"/>
</dbReference>
<dbReference type="InterPro" id="IPR041577">
    <property type="entry name" value="RT_RNaseH_2"/>
</dbReference>
<dbReference type="PROSITE" id="PS50878">
    <property type="entry name" value="RT_POL"/>
    <property type="match status" value="1"/>
</dbReference>
<dbReference type="Gene3D" id="3.10.10.10">
    <property type="entry name" value="HIV Type 1 Reverse Transcriptase, subunit A, domain 1"/>
    <property type="match status" value="1"/>
</dbReference>
<sequence length="954" mass="107003">MDLDVISAPIRKEINLRSTSPAFSRPRSPGSFRQRNIFPHSPANTTMNKNQFDEYVKNAICFVCGKKGHLRTMCQRRNNGKRPSIEGGSNSMLRTSNKPPKPPDKQLKTVTFSDPLTLDIHIDNNNDNEPPMTIFSSRLPYYDLPDNKLPATSLTTMNLHMHENICFKLSATINDCNVSVLLDTGSQITSMTTKVANKLNLPITTCEPLKLRLGNNTTSETLGLITNANLRFGTTEFATSFRLMNSQPYDIILGANFIVASKATYDPVSMTIKLSNDKSHSIFKMMPSGLHATEWAPLVLAASAIDSLPKADSEISAILRDVATLFDPTPTVIKTDFPHRLRLTTDQPVHARMRRYSPEETRTLREHVQELYKAGYARPSTSPYSANPLIVPKADGTPRVVINFRPLNKVTIRDEYPLPRIDVILNQLFGCRFYSKLDVMKAFYQIPLHSDSIEASAFSTPDGHHEFLVMPQGMSNSPATFQRNIDRTLRECIDDGYCVAFADDILVFSKSREEHLVHIQKVLQKLSEKGFKLNSKKCIFSVPKVDILGFTVSEHGQEIADTKISAVKDFPRPTSVPTLRRFLGMTSFCRSFIDNFTELAAPLYTLLQKDKAFDWDSDCETSFQKLKNAMISAPVLAHPDTSKPYIMYTDASNVGIGASLHQKQYDGTVRPIAYASRKLLPAERNYCASDKEALAVVYGFDKFHHYVHGTCTELHTDHRALITALKNEDPRGRIARWNSALQAYDFEIKHVKGLDNGLTDALSRDFIDNNDMLGSQFMPITRSQGPPTRTLRRPGKLDILADVSSDKTNDDFDDENSEYTSEDNYNDEIELDEEIINDNDTTTNTTTSNKFYITEFLPSSTTFEKAQQSDAKCKQIIDILNGTVNATKHSAIQSKSYCIKNKLLYNCSNSTSPRLYVPNSLVTVELSTKSNQISSGPKCLETYLDTSSLAEFAN</sequence>
<dbReference type="GO" id="GO:0015074">
    <property type="term" value="P:DNA integration"/>
    <property type="evidence" value="ECO:0007669"/>
    <property type="project" value="UniProtKB-KW"/>
</dbReference>
<evidence type="ECO:0000256" key="10">
    <source>
        <dbReference type="PROSITE-ProRule" id="PRU00047"/>
    </source>
</evidence>
<dbReference type="PROSITE" id="PS50158">
    <property type="entry name" value="ZF_CCHC"/>
    <property type="match status" value="1"/>
</dbReference>
<dbReference type="InterPro" id="IPR021109">
    <property type="entry name" value="Peptidase_aspartic_dom_sf"/>
</dbReference>
<keyword evidence="5" id="KW-0378">Hydrolase</keyword>
<dbReference type="Proteomes" id="UP000187283">
    <property type="component" value="Unassembled WGS sequence"/>
</dbReference>
<evidence type="ECO:0000256" key="3">
    <source>
        <dbReference type="ARBA" id="ARBA00022722"/>
    </source>
</evidence>
<evidence type="ECO:0000256" key="8">
    <source>
        <dbReference type="ARBA" id="ARBA00022908"/>
    </source>
</evidence>
<dbReference type="CDD" id="cd00303">
    <property type="entry name" value="retropepsin_like"/>
    <property type="match status" value="1"/>
</dbReference>
<dbReference type="CDD" id="cd01647">
    <property type="entry name" value="RT_LTR"/>
    <property type="match status" value="1"/>
</dbReference>
<dbReference type="Gene3D" id="3.10.20.370">
    <property type="match status" value="1"/>
</dbReference>
<evidence type="ECO:0000256" key="9">
    <source>
        <dbReference type="ARBA" id="ARBA00023268"/>
    </source>
</evidence>
<keyword evidence="4" id="KW-0645">Protease</keyword>
<evidence type="ECO:0000256" key="1">
    <source>
        <dbReference type="ARBA" id="ARBA00022679"/>
    </source>
</evidence>
<evidence type="ECO:0000256" key="2">
    <source>
        <dbReference type="ARBA" id="ARBA00022695"/>
    </source>
</evidence>
<dbReference type="InterPro" id="IPR001969">
    <property type="entry name" value="Aspartic_peptidase_AS"/>
</dbReference>
<dbReference type="STRING" id="133412.A0A1R1Y5B5"/>
<evidence type="ECO:0000259" key="12">
    <source>
        <dbReference type="PROSITE" id="PS50158"/>
    </source>
</evidence>
<name>A0A1R1Y5B5_9FUNG</name>
<feature type="domain" description="CCHC-type" evidence="12">
    <location>
        <begin position="61"/>
        <end position="76"/>
    </location>
</feature>
<evidence type="ECO:0000313" key="14">
    <source>
        <dbReference type="EMBL" id="OMJ22103.1"/>
    </source>
</evidence>
<keyword evidence="6" id="KW-0460">Magnesium</keyword>
<keyword evidence="8" id="KW-0229">DNA integration</keyword>
<dbReference type="GO" id="GO:0016779">
    <property type="term" value="F:nucleotidyltransferase activity"/>
    <property type="evidence" value="ECO:0007669"/>
    <property type="project" value="UniProtKB-KW"/>
</dbReference>
<dbReference type="GO" id="GO:0004190">
    <property type="term" value="F:aspartic-type endopeptidase activity"/>
    <property type="evidence" value="ECO:0007669"/>
    <property type="project" value="UniProtKB-KW"/>
</dbReference>
<accession>A0A1R1Y5B5</accession>
<dbReference type="Gene3D" id="3.30.70.270">
    <property type="match status" value="2"/>
</dbReference>
<dbReference type="InterPro" id="IPR000477">
    <property type="entry name" value="RT_dom"/>
</dbReference>